<dbReference type="Proteomes" id="UP000219259">
    <property type="component" value="Unassembled WGS sequence"/>
</dbReference>
<dbReference type="OMA" id="REWRFYI"/>
<dbReference type="Proteomes" id="UP000182057">
    <property type="component" value="Unassembled WGS sequence"/>
</dbReference>
<protein>
    <submittedName>
        <fullName evidence="7">DUF86 domain-containing protein</fullName>
    </submittedName>
</protein>
<dbReference type="EMBL" id="NSLJ01000032">
    <property type="protein sequence ID" value="PDP42964.1"/>
    <property type="molecule type" value="Genomic_DNA"/>
</dbReference>
<dbReference type="Proteomes" id="UP000278609">
    <property type="component" value="Unassembled WGS sequence"/>
</dbReference>
<evidence type="ECO:0000256" key="4">
    <source>
        <dbReference type="ARBA" id="ARBA00022741"/>
    </source>
</evidence>
<keyword evidence="5" id="KW-0378">Hydrolase</keyword>
<accession>A0A1D3UXJ8</accession>
<keyword evidence="2" id="KW-1277">Toxin-antitoxin system</keyword>
<keyword evidence="3" id="KW-0540">Nuclease</keyword>
<dbReference type="EMBL" id="RQYS01000058">
    <property type="protein sequence ID" value="RRD58833.1"/>
    <property type="molecule type" value="Genomic_DNA"/>
</dbReference>
<dbReference type="Pfam" id="PF01934">
    <property type="entry name" value="HepT-like"/>
    <property type="match status" value="1"/>
</dbReference>
<gene>
    <name evidence="7" type="ORF">CLI86_10860</name>
    <name evidence="8" type="ORF">EII40_11670</name>
    <name evidence="9" type="ORF">TFUB20_02720</name>
</gene>
<evidence type="ECO:0000256" key="6">
    <source>
        <dbReference type="ARBA" id="ARBA00024207"/>
    </source>
</evidence>
<reference evidence="7 11" key="2">
    <citation type="submission" date="2017-09" db="EMBL/GenBank/DDBJ databases">
        <title>Phase variable restriction modification systems are present in the genome sequences of periodontal pathogens Prevotella intermedia, Tannerella forsythia and Porphyromonas gingivalis.</title>
        <authorList>
            <person name="Haigh R.D."/>
            <person name="Crawford L."/>
            <person name="Ralph J."/>
            <person name="Wanford J."/>
            <person name="Vartoukian S.R."/>
            <person name="Hijazib K."/>
            <person name="Wade W."/>
            <person name="Oggioni M.R."/>
        </authorList>
    </citation>
    <scope>NUCLEOTIDE SEQUENCE [LARGE SCALE GENOMIC DNA]</scope>
    <source>
        <strain evidence="7 11">WW11663</strain>
    </source>
</reference>
<dbReference type="EMBL" id="FMMM01000088">
    <property type="protein sequence ID" value="SCQ24857.1"/>
    <property type="molecule type" value="Genomic_DNA"/>
</dbReference>
<dbReference type="GO" id="GO:0110001">
    <property type="term" value="C:toxin-antitoxin complex"/>
    <property type="evidence" value="ECO:0007669"/>
    <property type="project" value="InterPro"/>
</dbReference>
<keyword evidence="1" id="KW-0597">Phosphoprotein</keyword>
<evidence type="ECO:0000313" key="10">
    <source>
        <dbReference type="Proteomes" id="UP000182057"/>
    </source>
</evidence>
<evidence type="ECO:0000313" key="8">
    <source>
        <dbReference type="EMBL" id="RRD58833.1"/>
    </source>
</evidence>
<organism evidence="9 10">
    <name type="scientific">Tannerella forsythia</name>
    <name type="common">Bacteroides forsythus</name>
    <dbReference type="NCBI Taxonomy" id="28112"/>
    <lineage>
        <taxon>Bacteria</taxon>
        <taxon>Pseudomonadati</taxon>
        <taxon>Bacteroidota</taxon>
        <taxon>Bacteroidia</taxon>
        <taxon>Bacteroidales</taxon>
        <taxon>Tannerellaceae</taxon>
        <taxon>Tannerella</taxon>
    </lineage>
</organism>
<dbReference type="AlphaFoldDB" id="A0A1D3UXJ8"/>
<evidence type="ECO:0000256" key="3">
    <source>
        <dbReference type="ARBA" id="ARBA00022722"/>
    </source>
</evidence>
<dbReference type="GeneID" id="34760027"/>
<dbReference type="InterPro" id="IPR051813">
    <property type="entry name" value="HepT_RNase_toxin"/>
</dbReference>
<evidence type="ECO:0000313" key="12">
    <source>
        <dbReference type="Proteomes" id="UP000278609"/>
    </source>
</evidence>
<evidence type="ECO:0000313" key="9">
    <source>
        <dbReference type="EMBL" id="SCQ24857.1"/>
    </source>
</evidence>
<dbReference type="GO" id="GO:0016787">
    <property type="term" value="F:hydrolase activity"/>
    <property type="evidence" value="ECO:0007669"/>
    <property type="project" value="UniProtKB-KW"/>
</dbReference>
<dbReference type="OrthoDB" id="955324at2"/>
<evidence type="ECO:0000313" key="7">
    <source>
        <dbReference type="EMBL" id="PDP42964.1"/>
    </source>
</evidence>
<reference evidence="9 10" key="1">
    <citation type="submission" date="2016-09" db="EMBL/GenBank/DDBJ databases">
        <authorList>
            <person name="Capua I."/>
            <person name="De Benedictis P."/>
            <person name="Joannis T."/>
            <person name="Lombin L.H."/>
            <person name="Cattoli G."/>
        </authorList>
    </citation>
    <scope>NUCLEOTIDE SEQUENCE [LARGE SCALE GENOMIC DNA]</scope>
    <source>
        <strain evidence="9 10">UB20</strain>
    </source>
</reference>
<evidence type="ECO:0000256" key="5">
    <source>
        <dbReference type="ARBA" id="ARBA00022801"/>
    </source>
</evidence>
<keyword evidence="4" id="KW-0547">Nucleotide-binding</keyword>
<dbReference type="PANTHER" id="PTHR34139">
    <property type="entry name" value="UPF0331 PROTEIN MJ0127"/>
    <property type="match status" value="1"/>
</dbReference>
<dbReference type="InterPro" id="IPR008201">
    <property type="entry name" value="HepT-like"/>
</dbReference>
<evidence type="ECO:0000313" key="11">
    <source>
        <dbReference type="Proteomes" id="UP000219259"/>
    </source>
</evidence>
<sequence length="114" mass="13691">MREKNKDKARLLHIIEAIDNIFEFTNNKTFETYRQNKMLRFAIIKNLEIIGEAAYLLTNEFKKEYSEIEWHALIGMRHVLVHGYYQIRDEIVWATIETDLPPLREKVQLILKTL</sequence>
<dbReference type="PANTHER" id="PTHR34139:SF1">
    <property type="entry name" value="RNASE MJ1380-RELATED"/>
    <property type="match status" value="1"/>
</dbReference>
<comment type="similarity">
    <text evidence="6">Belongs to the HepT RNase toxin family.</text>
</comment>
<dbReference type="GO" id="GO:0004540">
    <property type="term" value="F:RNA nuclease activity"/>
    <property type="evidence" value="ECO:0007669"/>
    <property type="project" value="InterPro"/>
</dbReference>
<reference evidence="8 12" key="3">
    <citation type="submission" date="2018-11" db="EMBL/GenBank/DDBJ databases">
        <title>Genomes From Bacteria Associated with the Canine Oral Cavity: a Test Case for Automated Genome-Based Taxonomic Assignment.</title>
        <authorList>
            <person name="Coil D.A."/>
            <person name="Jospin G."/>
            <person name="Darling A.E."/>
            <person name="Wallis C."/>
            <person name="Davis I.J."/>
            <person name="Harris S."/>
            <person name="Eisen J.A."/>
            <person name="Holcombe L.J."/>
            <person name="O'Flynn C."/>
        </authorList>
    </citation>
    <scope>NUCLEOTIDE SEQUENCE [LARGE SCALE GENOMIC DNA]</scope>
    <source>
        <strain evidence="8 12">OH2617_COT-023</strain>
    </source>
</reference>
<dbReference type="Gene3D" id="1.20.120.580">
    <property type="entry name" value="bsu32300-like"/>
    <property type="match status" value="1"/>
</dbReference>
<dbReference type="RefSeq" id="WP_014226396.1">
    <property type="nucleotide sequence ID" value="NZ_CAJPTF010000014.1"/>
</dbReference>
<evidence type="ECO:0000256" key="1">
    <source>
        <dbReference type="ARBA" id="ARBA00022553"/>
    </source>
</evidence>
<dbReference type="GO" id="GO:0000166">
    <property type="term" value="F:nucleotide binding"/>
    <property type="evidence" value="ECO:0007669"/>
    <property type="project" value="UniProtKB-KW"/>
</dbReference>
<evidence type="ECO:0000256" key="2">
    <source>
        <dbReference type="ARBA" id="ARBA00022649"/>
    </source>
</evidence>
<proteinExistence type="inferred from homology"/>
<name>A0A1D3UXJ8_TANFO</name>
<dbReference type="InterPro" id="IPR037038">
    <property type="entry name" value="HepT-like_sf"/>
</dbReference>